<dbReference type="Gene3D" id="3.40.50.300">
    <property type="entry name" value="P-loop containing nucleotide triphosphate hydrolases"/>
    <property type="match status" value="1"/>
</dbReference>
<dbReference type="PROSITE" id="PS50893">
    <property type="entry name" value="ABC_TRANSPORTER_2"/>
    <property type="match status" value="1"/>
</dbReference>
<dbReference type="InterPro" id="IPR017871">
    <property type="entry name" value="ABC_transporter-like_CS"/>
</dbReference>
<keyword evidence="8" id="KW-1185">Reference proteome</keyword>
<protein>
    <submittedName>
        <fullName evidence="7">ABC-type polysaccharide/polyol phosphate transport system ATPase subunit</fullName>
    </submittedName>
</protein>
<evidence type="ECO:0000313" key="7">
    <source>
        <dbReference type="EMBL" id="MBB5091020.1"/>
    </source>
</evidence>
<accession>A0A7W8EN25</accession>
<evidence type="ECO:0000313" key="8">
    <source>
        <dbReference type="Proteomes" id="UP000531231"/>
    </source>
</evidence>
<dbReference type="Pfam" id="PF00005">
    <property type="entry name" value="ABC_tran"/>
    <property type="match status" value="1"/>
</dbReference>
<dbReference type="GO" id="GO:0005524">
    <property type="term" value="F:ATP binding"/>
    <property type="evidence" value="ECO:0007669"/>
    <property type="project" value="UniProtKB-KW"/>
</dbReference>
<dbReference type="SUPFAM" id="SSF52540">
    <property type="entry name" value="P-loop containing nucleoside triphosphate hydrolases"/>
    <property type="match status" value="1"/>
</dbReference>
<comment type="caution">
    <text evidence="7">The sequence shown here is derived from an EMBL/GenBank/DDBJ whole genome shotgun (WGS) entry which is preliminary data.</text>
</comment>
<evidence type="ECO:0000256" key="5">
    <source>
        <dbReference type="ARBA" id="ARBA00022840"/>
    </source>
</evidence>
<dbReference type="AlphaFoldDB" id="A0A7W8EN25"/>
<evidence type="ECO:0000256" key="1">
    <source>
        <dbReference type="ARBA" id="ARBA00004533"/>
    </source>
</evidence>
<evidence type="ECO:0000256" key="4">
    <source>
        <dbReference type="ARBA" id="ARBA00022741"/>
    </source>
</evidence>
<dbReference type="RefSeq" id="WP_246176066.1">
    <property type="nucleotide sequence ID" value="NZ_JACHIL010000002.1"/>
</dbReference>
<keyword evidence="5" id="KW-0067">ATP-binding</keyword>
<evidence type="ECO:0000256" key="2">
    <source>
        <dbReference type="ARBA" id="ARBA00005417"/>
    </source>
</evidence>
<comment type="subcellular location">
    <subcellularLocation>
        <location evidence="1">Cell inner membrane</location>
    </subcellularLocation>
</comment>
<reference evidence="7 8" key="1">
    <citation type="submission" date="2020-08" db="EMBL/GenBank/DDBJ databases">
        <title>Genomic Encyclopedia of Type Strains, Phase IV (KMG-IV): sequencing the most valuable type-strain genomes for metagenomic binning, comparative biology and taxonomic classification.</title>
        <authorList>
            <person name="Goeker M."/>
        </authorList>
    </citation>
    <scope>NUCLEOTIDE SEQUENCE [LARGE SCALE GENOMIC DNA]</scope>
    <source>
        <strain evidence="7 8">DSM 25620</strain>
    </source>
</reference>
<dbReference type="GO" id="GO:0016887">
    <property type="term" value="F:ATP hydrolysis activity"/>
    <property type="evidence" value="ECO:0007669"/>
    <property type="project" value="InterPro"/>
</dbReference>
<dbReference type="Proteomes" id="UP000531231">
    <property type="component" value="Unassembled WGS sequence"/>
</dbReference>
<organism evidence="7 8">
    <name type="scientific">Pseudochrobactrum saccharolyticum</name>
    <dbReference type="NCBI Taxonomy" id="354352"/>
    <lineage>
        <taxon>Bacteria</taxon>
        <taxon>Pseudomonadati</taxon>
        <taxon>Pseudomonadota</taxon>
        <taxon>Alphaproteobacteria</taxon>
        <taxon>Hyphomicrobiales</taxon>
        <taxon>Brucellaceae</taxon>
        <taxon>Pseudochrobactrum</taxon>
    </lineage>
</organism>
<dbReference type="PANTHER" id="PTHR46743">
    <property type="entry name" value="TEICHOIC ACIDS EXPORT ATP-BINDING PROTEIN TAGH"/>
    <property type="match status" value="1"/>
</dbReference>
<feature type="domain" description="ABC transporter" evidence="6">
    <location>
        <begin position="43"/>
        <end position="255"/>
    </location>
</feature>
<dbReference type="PROSITE" id="PS00211">
    <property type="entry name" value="ABC_TRANSPORTER_1"/>
    <property type="match status" value="1"/>
</dbReference>
<keyword evidence="3" id="KW-0813">Transport</keyword>
<evidence type="ECO:0000259" key="6">
    <source>
        <dbReference type="PROSITE" id="PS50893"/>
    </source>
</evidence>
<dbReference type="InterPro" id="IPR015860">
    <property type="entry name" value="ABC_transpr_TagH-like"/>
</dbReference>
<dbReference type="InterPro" id="IPR027417">
    <property type="entry name" value="P-loop_NTPase"/>
</dbReference>
<name>A0A7W8EN25_9HYPH</name>
<comment type="similarity">
    <text evidence="2">Belongs to the ABC transporter superfamily.</text>
</comment>
<dbReference type="EMBL" id="JACHIL010000002">
    <property type="protein sequence ID" value="MBB5091020.1"/>
    <property type="molecule type" value="Genomic_DNA"/>
</dbReference>
<dbReference type="InterPro" id="IPR003439">
    <property type="entry name" value="ABC_transporter-like_ATP-bd"/>
</dbReference>
<keyword evidence="4" id="KW-0547">Nucleotide-binding</keyword>
<dbReference type="GO" id="GO:0140359">
    <property type="term" value="F:ABC-type transporter activity"/>
    <property type="evidence" value="ECO:0007669"/>
    <property type="project" value="InterPro"/>
</dbReference>
<dbReference type="PANTHER" id="PTHR46743:SF2">
    <property type="entry name" value="TEICHOIC ACIDS EXPORT ATP-BINDING PROTEIN TAGH"/>
    <property type="match status" value="1"/>
</dbReference>
<dbReference type="InterPro" id="IPR050683">
    <property type="entry name" value="Bact_Polysacc_Export_ATP-bd"/>
</dbReference>
<dbReference type="CDD" id="cd03220">
    <property type="entry name" value="ABC_KpsT_Wzt"/>
    <property type="match status" value="1"/>
</dbReference>
<dbReference type="InterPro" id="IPR003593">
    <property type="entry name" value="AAA+_ATPase"/>
</dbReference>
<sequence>MAPWGVFAWQTKKRSGVCAVSNSIEVHNICLSYRVRRKISLALRPSKMPTGGTIRELKGGKRVVAALEDVSFSLSAGDRLGLVGSNGAGKTTLLKVLYEIYTPTSGQLIVKGKVDALFNIWLGFRQEATGRRNIVLRGLINGWTMDEIDERINEIIEYSELGDFIDMPMKSYSQGMAARLAFSVATAMNPEILLMDEWIGAGDSGFQEKAKKRMDELAEKAGIIVLASHNPNIIKKNCNLILELEKGRVKSFKRVS</sequence>
<dbReference type="SMART" id="SM00382">
    <property type="entry name" value="AAA"/>
    <property type="match status" value="1"/>
</dbReference>
<proteinExistence type="inferred from homology"/>
<evidence type="ECO:0000256" key="3">
    <source>
        <dbReference type="ARBA" id="ARBA00022448"/>
    </source>
</evidence>
<gene>
    <name evidence="7" type="ORF">HNQ68_001544</name>
</gene>
<dbReference type="GO" id="GO:0005886">
    <property type="term" value="C:plasma membrane"/>
    <property type="evidence" value="ECO:0007669"/>
    <property type="project" value="UniProtKB-SubCell"/>
</dbReference>